<dbReference type="SUPFAM" id="SSF47954">
    <property type="entry name" value="Cyclin-like"/>
    <property type="match status" value="1"/>
</dbReference>
<protein>
    <recommendedName>
        <fullName evidence="1">Cyclin N-terminal domain-containing protein</fullName>
    </recommendedName>
</protein>
<evidence type="ECO:0000313" key="3">
    <source>
        <dbReference type="Proteomes" id="UP001519460"/>
    </source>
</evidence>
<dbReference type="Proteomes" id="UP001519460">
    <property type="component" value="Unassembled WGS sequence"/>
</dbReference>
<evidence type="ECO:0000259" key="1">
    <source>
        <dbReference type="Pfam" id="PF00134"/>
    </source>
</evidence>
<dbReference type="PANTHER" id="PTHR21615">
    <property type="entry name" value="CYCLIN N-TERMINAL DOMAIN-CONTAINING PROTEIN 1"/>
    <property type="match status" value="1"/>
</dbReference>
<sequence>MTVQNGEGSDHQGIFGTPEEPLFSSTRCRDFPEILQEWLISLATRNVDDIQHANDAQVKFFAIELFDRFMHKHIADLYEHVYTSSSPPAQKQSDWRGILERVQKQLVLRVVSCCQIASKLNSHYKVITVARAKRFLLEVGHNYSSNSILQSELRVLKTLDFRVTVLSPLDYVETLLQVLAHNTVSLDLPVAVYQSVSVKLLTVLYLRCEHLYTSLLRMSTHAGFSSQLRCRVSEVQADKLLMGASVIAASVYIADQQHTDTVITHLHRITQVAREDIEEFVTSLVHEVHTAPDPQ</sequence>
<dbReference type="InterPro" id="IPR006671">
    <property type="entry name" value="Cyclin_N"/>
</dbReference>
<dbReference type="AlphaFoldDB" id="A0ABD0LEZ3"/>
<dbReference type="CDD" id="cd20541">
    <property type="entry name" value="CYCLIN_CNTD1"/>
    <property type="match status" value="1"/>
</dbReference>
<dbReference type="Gene3D" id="1.10.472.10">
    <property type="entry name" value="Cyclin-like"/>
    <property type="match status" value="1"/>
</dbReference>
<proteinExistence type="predicted"/>
<name>A0ABD0LEZ3_9CAEN</name>
<keyword evidence="3" id="KW-1185">Reference proteome</keyword>
<dbReference type="Pfam" id="PF00134">
    <property type="entry name" value="Cyclin_N"/>
    <property type="match status" value="1"/>
</dbReference>
<dbReference type="EMBL" id="JACVVK020000054">
    <property type="protein sequence ID" value="KAK7497955.1"/>
    <property type="molecule type" value="Genomic_DNA"/>
</dbReference>
<dbReference type="PANTHER" id="PTHR21615:SF2">
    <property type="entry name" value="CYCLIN N-TERMINAL DOMAIN-CONTAINING PROTEIN 1"/>
    <property type="match status" value="1"/>
</dbReference>
<dbReference type="InterPro" id="IPR036915">
    <property type="entry name" value="Cyclin-like_sf"/>
</dbReference>
<organism evidence="2 3">
    <name type="scientific">Batillaria attramentaria</name>
    <dbReference type="NCBI Taxonomy" id="370345"/>
    <lineage>
        <taxon>Eukaryota</taxon>
        <taxon>Metazoa</taxon>
        <taxon>Spiralia</taxon>
        <taxon>Lophotrochozoa</taxon>
        <taxon>Mollusca</taxon>
        <taxon>Gastropoda</taxon>
        <taxon>Caenogastropoda</taxon>
        <taxon>Sorbeoconcha</taxon>
        <taxon>Cerithioidea</taxon>
        <taxon>Batillariidae</taxon>
        <taxon>Batillaria</taxon>
    </lineage>
</organism>
<accession>A0ABD0LEZ3</accession>
<reference evidence="2 3" key="1">
    <citation type="journal article" date="2023" name="Sci. Data">
        <title>Genome assembly of the Korean intertidal mud-creeper Batillaria attramentaria.</title>
        <authorList>
            <person name="Patra A.K."/>
            <person name="Ho P.T."/>
            <person name="Jun S."/>
            <person name="Lee S.J."/>
            <person name="Kim Y."/>
            <person name="Won Y.J."/>
        </authorList>
    </citation>
    <scope>NUCLEOTIDE SEQUENCE [LARGE SCALE GENOMIC DNA]</scope>
    <source>
        <strain evidence="2">Wonlab-2016</strain>
    </source>
</reference>
<gene>
    <name evidence="2" type="ORF">BaRGS_00010826</name>
</gene>
<comment type="caution">
    <text evidence="2">The sequence shown here is derived from an EMBL/GenBank/DDBJ whole genome shotgun (WGS) entry which is preliminary data.</text>
</comment>
<feature type="domain" description="Cyclin N-terminal" evidence="1">
    <location>
        <begin position="57"/>
        <end position="163"/>
    </location>
</feature>
<evidence type="ECO:0000313" key="2">
    <source>
        <dbReference type="EMBL" id="KAK7497955.1"/>
    </source>
</evidence>